<dbReference type="InterPro" id="IPR037522">
    <property type="entry name" value="HD_GYP_dom"/>
</dbReference>
<dbReference type="CDD" id="cd00077">
    <property type="entry name" value="HDc"/>
    <property type="match status" value="1"/>
</dbReference>
<dbReference type="EMBL" id="VSSQ01012887">
    <property type="protein sequence ID" value="MPM50260.1"/>
    <property type="molecule type" value="Genomic_DNA"/>
</dbReference>
<dbReference type="PROSITE" id="PS51831">
    <property type="entry name" value="HD"/>
    <property type="match status" value="1"/>
</dbReference>
<dbReference type="InterPro" id="IPR003607">
    <property type="entry name" value="HD/PDEase_dom"/>
</dbReference>
<dbReference type="PANTHER" id="PTHR43155">
    <property type="entry name" value="CYCLIC DI-GMP PHOSPHODIESTERASE PA4108-RELATED"/>
    <property type="match status" value="1"/>
</dbReference>
<dbReference type="Pfam" id="PF13487">
    <property type="entry name" value="HD_5"/>
    <property type="match status" value="1"/>
</dbReference>
<dbReference type="CDD" id="cd01949">
    <property type="entry name" value="GGDEF"/>
    <property type="match status" value="1"/>
</dbReference>
<evidence type="ECO:0008006" key="5">
    <source>
        <dbReference type="Google" id="ProtNLM"/>
    </source>
</evidence>
<evidence type="ECO:0000259" key="3">
    <source>
        <dbReference type="PROSITE" id="PS51832"/>
    </source>
</evidence>
<sequence>MRSTFPITIGIVDINGLKLINDSFGSKMGDAILKKTAQLLLQQSDEEMLVARYGGDEFVFVMPGKDGYAAEAYFRRVEEAAKAVSIEELHLSLSFGHATRSSHQEDLQLVLKKAEDSMNRNKLYESASAKNKSIGLVINSLFAKSNRESQHSRRVSALCAYLTKQLQLSEREVNRMKVAGLMHDIGKIGVDEIILNKPGKLDEGEWEIMRRHPEIGYRILSASSEFNDLSRAVLEHHERWDGNGYPRGLKGEQISYQARIIMIADSYDAMTSERSYKKPLGQEEAIEEIRRCSGTHYDPEIAKVFLATIGDFVGIGETIQE</sequence>
<comment type="caution">
    <text evidence="4">The sequence shown here is derived from an EMBL/GenBank/DDBJ whole genome shotgun (WGS) entry which is preliminary data.</text>
</comment>
<dbReference type="SUPFAM" id="SSF109604">
    <property type="entry name" value="HD-domain/PDEase-like"/>
    <property type="match status" value="1"/>
</dbReference>
<feature type="domain" description="HD-GYP" evidence="3">
    <location>
        <begin position="126"/>
        <end position="321"/>
    </location>
</feature>
<name>A0A645AAN3_9ZZZZ</name>
<dbReference type="InterPro" id="IPR029787">
    <property type="entry name" value="Nucleotide_cyclase"/>
</dbReference>
<dbReference type="NCBIfam" id="TIGR00254">
    <property type="entry name" value="GGDEF"/>
    <property type="match status" value="1"/>
</dbReference>
<dbReference type="Gene3D" id="3.30.70.270">
    <property type="match status" value="1"/>
</dbReference>
<dbReference type="SMART" id="SM00471">
    <property type="entry name" value="HDc"/>
    <property type="match status" value="1"/>
</dbReference>
<dbReference type="SMART" id="SM00267">
    <property type="entry name" value="GGDEF"/>
    <property type="match status" value="1"/>
</dbReference>
<proteinExistence type="predicted"/>
<protein>
    <recommendedName>
        <fullName evidence="5">Cyclic di-GMP phosphodiesterase</fullName>
    </recommendedName>
</protein>
<dbReference type="PROSITE" id="PS51832">
    <property type="entry name" value="HD_GYP"/>
    <property type="match status" value="1"/>
</dbReference>
<evidence type="ECO:0000259" key="2">
    <source>
        <dbReference type="PROSITE" id="PS51831"/>
    </source>
</evidence>
<accession>A0A645AAN3</accession>
<feature type="domain" description="HD" evidence="2">
    <location>
        <begin position="148"/>
        <end position="270"/>
    </location>
</feature>
<dbReference type="Gene3D" id="1.10.3210.10">
    <property type="entry name" value="Hypothetical protein af1432"/>
    <property type="match status" value="1"/>
</dbReference>
<dbReference type="Pfam" id="PF00990">
    <property type="entry name" value="GGDEF"/>
    <property type="match status" value="1"/>
</dbReference>
<dbReference type="SUPFAM" id="SSF55073">
    <property type="entry name" value="Nucleotide cyclase"/>
    <property type="match status" value="1"/>
</dbReference>
<dbReference type="InterPro" id="IPR043128">
    <property type="entry name" value="Rev_trsase/Diguanyl_cyclase"/>
</dbReference>
<evidence type="ECO:0000259" key="1">
    <source>
        <dbReference type="PROSITE" id="PS50887"/>
    </source>
</evidence>
<dbReference type="PROSITE" id="PS50887">
    <property type="entry name" value="GGDEF"/>
    <property type="match status" value="1"/>
</dbReference>
<dbReference type="PANTHER" id="PTHR43155:SF2">
    <property type="entry name" value="CYCLIC DI-GMP PHOSPHODIESTERASE PA4108"/>
    <property type="match status" value="1"/>
</dbReference>
<reference evidence="4" key="1">
    <citation type="submission" date="2019-08" db="EMBL/GenBank/DDBJ databases">
        <authorList>
            <person name="Kucharzyk K."/>
            <person name="Murdoch R.W."/>
            <person name="Higgins S."/>
            <person name="Loffler F."/>
        </authorList>
    </citation>
    <scope>NUCLEOTIDE SEQUENCE</scope>
</reference>
<organism evidence="4">
    <name type="scientific">bioreactor metagenome</name>
    <dbReference type="NCBI Taxonomy" id="1076179"/>
    <lineage>
        <taxon>unclassified sequences</taxon>
        <taxon>metagenomes</taxon>
        <taxon>ecological metagenomes</taxon>
    </lineage>
</organism>
<dbReference type="InterPro" id="IPR006674">
    <property type="entry name" value="HD_domain"/>
</dbReference>
<feature type="domain" description="GGDEF" evidence="1">
    <location>
        <begin position="5"/>
        <end position="138"/>
    </location>
</feature>
<dbReference type="InterPro" id="IPR000160">
    <property type="entry name" value="GGDEF_dom"/>
</dbReference>
<evidence type="ECO:0000313" key="4">
    <source>
        <dbReference type="EMBL" id="MPM50260.1"/>
    </source>
</evidence>
<gene>
    <name evidence="4" type="ORF">SDC9_96996</name>
</gene>
<dbReference type="AlphaFoldDB" id="A0A645AAN3"/>